<dbReference type="InterPro" id="IPR049244">
    <property type="entry name" value="DUF6879"/>
</dbReference>
<evidence type="ECO:0000259" key="1">
    <source>
        <dbReference type="Pfam" id="PF21806"/>
    </source>
</evidence>
<name>A0ABP7G450_9ACTN</name>
<dbReference type="Pfam" id="PF21806">
    <property type="entry name" value="DUF6879"/>
    <property type="match status" value="1"/>
</dbReference>
<proteinExistence type="predicted"/>
<dbReference type="EMBL" id="BAABDD010000020">
    <property type="protein sequence ID" value="GAA3755082.1"/>
    <property type="molecule type" value="Genomic_DNA"/>
</dbReference>
<evidence type="ECO:0000313" key="3">
    <source>
        <dbReference type="Proteomes" id="UP001500908"/>
    </source>
</evidence>
<sequence>MTTRQDSRPGIDELVKALSGFRYSLFRLETLQRYSGSSEDEALAEWRRSGTVTPTEELRQWCAHIQRRVRDGCRAQRVHVVTEPLTDYMRFELASYAPNVEAGEEVRVIPVPPNGEWPADVPSGSDFWLIDARQLWSMRYAPDGAWLEAEPVTDVQRIVDACAIRDAALAQSRPWRDYHPR</sequence>
<dbReference type="Proteomes" id="UP001500908">
    <property type="component" value="Unassembled WGS sequence"/>
</dbReference>
<feature type="domain" description="DUF6879" evidence="1">
    <location>
        <begin position="13"/>
        <end position="179"/>
    </location>
</feature>
<comment type="caution">
    <text evidence="2">The sequence shown here is derived from an EMBL/GenBank/DDBJ whole genome shotgun (WGS) entry which is preliminary data.</text>
</comment>
<accession>A0ABP7G450</accession>
<reference evidence="3" key="1">
    <citation type="journal article" date="2019" name="Int. J. Syst. Evol. Microbiol.">
        <title>The Global Catalogue of Microorganisms (GCM) 10K type strain sequencing project: providing services to taxonomists for standard genome sequencing and annotation.</title>
        <authorList>
            <consortium name="The Broad Institute Genomics Platform"/>
            <consortium name="The Broad Institute Genome Sequencing Center for Infectious Disease"/>
            <person name="Wu L."/>
            <person name="Ma J."/>
        </authorList>
    </citation>
    <scope>NUCLEOTIDE SEQUENCE [LARGE SCALE GENOMIC DNA]</scope>
    <source>
        <strain evidence="3">JCM 17137</strain>
    </source>
</reference>
<protein>
    <recommendedName>
        <fullName evidence="1">DUF6879 domain-containing protein</fullName>
    </recommendedName>
</protein>
<gene>
    <name evidence="2" type="ORF">GCM10022402_37200</name>
</gene>
<organism evidence="2 3">
    <name type="scientific">Salinactinospora qingdaonensis</name>
    <dbReference type="NCBI Taxonomy" id="702744"/>
    <lineage>
        <taxon>Bacteria</taxon>
        <taxon>Bacillati</taxon>
        <taxon>Actinomycetota</taxon>
        <taxon>Actinomycetes</taxon>
        <taxon>Streptosporangiales</taxon>
        <taxon>Nocardiopsidaceae</taxon>
        <taxon>Salinactinospora</taxon>
    </lineage>
</organism>
<dbReference type="RefSeq" id="WP_344973805.1">
    <property type="nucleotide sequence ID" value="NZ_BAABDD010000020.1"/>
</dbReference>
<keyword evidence="3" id="KW-1185">Reference proteome</keyword>
<evidence type="ECO:0000313" key="2">
    <source>
        <dbReference type="EMBL" id="GAA3755082.1"/>
    </source>
</evidence>